<dbReference type="EMBL" id="JADDIV010000004">
    <property type="protein sequence ID" value="MBE7368952.1"/>
    <property type="molecule type" value="Genomic_DNA"/>
</dbReference>
<sequence length="139" mass="14844">MTSTLTLPASPYEFSYRVARHDCADFLALEQGDAFPQVLATNRVVGLLEVAAARLMRDALPEGHFSVGVGVDIRHVAPTPIGAVVRFHAEFVGMQGRLYEFVVTAVDHAGVAAEGRHTRAVVSLDRLMGQASKRATAGG</sequence>
<comment type="caution">
    <text evidence="2">The sequence shown here is derived from an EMBL/GenBank/DDBJ whole genome shotgun (WGS) entry which is preliminary data.</text>
</comment>
<gene>
    <name evidence="2" type="ORF">IM787_15420</name>
</gene>
<protein>
    <submittedName>
        <fullName evidence="2">Thioesterase</fullName>
    </submittedName>
</protein>
<feature type="domain" description="Fluoroacetyl-CoA-specific thioesterase-like" evidence="1">
    <location>
        <begin position="30"/>
        <end position="123"/>
    </location>
</feature>
<dbReference type="PIRSF" id="PIRSF014972">
    <property type="entry name" value="FlK"/>
    <property type="match status" value="1"/>
</dbReference>
<dbReference type="InterPro" id="IPR029069">
    <property type="entry name" value="HotDog_dom_sf"/>
</dbReference>
<dbReference type="Pfam" id="PF22636">
    <property type="entry name" value="FlK"/>
    <property type="match status" value="1"/>
</dbReference>
<dbReference type="Gene3D" id="3.10.129.10">
    <property type="entry name" value="Hotdog Thioesterase"/>
    <property type="match status" value="1"/>
</dbReference>
<dbReference type="InterPro" id="IPR054485">
    <property type="entry name" value="FlK-like_dom"/>
</dbReference>
<keyword evidence="3" id="KW-1185">Reference proteome</keyword>
<dbReference type="InterPro" id="IPR025540">
    <property type="entry name" value="FlK"/>
</dbReference>
<accession>A0ABR9S613</accession>
<dbReference type="PANTHER" id="PTHR36934:SF1">
    <property type="entry name" value="THIOESTERASE DOMAIN-CONTAINING PROTEIN"/>
    <property type="match status" value="1"/>
</dbReference>
<dbReference type="Proteomes" id="UP000806285">
    <property type="component" value="Unassembled WGS sequence"/>
</dbReference>
<organism evidence="2 3">
    <name type="scientific">Ramlibacter pallidus</name>
    <dbReference type="NCBI Taxonomy" id="2780087"/>
    <lineage>
        <taxon>Bacteria</taxon>
        <taxon>Pseudomonadati</taxon>
        <taxon>Pseudomonadota</taxon>
        <taxon>Betaproteobacteria</taxon>
        <taxon>Burkholderiales</taxon>
        <taxon>Comamonadaceae</taxon>
        <taxon>Ramlibacter</taxon>
    </lineage>
</organism>
<name>A0ABR9S613_9BURK</name>
<dbReference type="RefSeq" id="WP_193677566.1">
    <property type="nucleotide sequence ID" value="NZ_JADDIV010000004.1"/>
</dbReference>
<dbReference type="SUPFAM" id="SSF54637">
    <property type="entry name" value="Thioesterase/thiol ester dehydrase-isomerase"/>
    <property type="match status" value="1"/>
</dbReference>
<proteinExistence type="predicted"/>
<evidence type="ECO:0000313" key="2">
    <source>
        <dbReference type="EMBL" id="MBE7368952.1"/>
    </source>
</evidence>
<reference evidence="2 3" key="1">
    <citation type="submission" date="2020-10" db="EMBL/GenBank/DDBJ databases">
        <title>Ramlibacter sp. HM2 16S ribosomal RNA gene Genome sequencing and assembly.</title>
        <authorList>
            <person name="Kang M."/>
        </authorList>
    </citation>
    <scope>NUCLEOTIDE SEQUENCE [LARGE SCALE GENOMIC DNA]</scope>
    <source>
        <strain evidence="2 3">HM2</strain>
    </source>
</reference>
<evidence type="ECO:0000313" key="3">
    <source>
        <dbReference type="Proteomes" id="UP000806285"/>
    </source>
</evidence>
<dbReference type="PANTHER" id="PTHR36934">
    <property type="entry name" value="BLR0278 PROTEIN"/>
    <property type="match status" value="1"/>
</dbReference>
<evidence type="ECO:0000259" key="1">
    <source>
        <dbReference type="Pfam" id="PF22636"/>
    </source>
</evidence>